<dbReference type="GO" id="GO:0046854">
    <property type="term" value="P:phosphatidylinositol phosphate biosynthetic process"/>
    <property type="evidence" value="ECO:0007669"/>
    <property type="project" value="TreeGrafter"/>
</dbReference>
<organism evidence="4 5">
    <name type="scientific">Ridgeia piscesae</name>
    <name type="common">Tubeworm</name>
    <dbReference type="NCBI Taxonomy" id="27915"/>
    <lineage>
        <taxon>Eukaryota</taxon>
        <taxon>Metazoa</taxon>
        <taxon>Spiralia</taxon>
        <taxon>Lophotrochozoa</taxon>
        <taxon>Annelida</taxon>
        <taxon>Polychaeta</taxon>
        <taxon>Sedentaria</taxon>
        <taxon>Canalipalpata</taxon>
        <taxon>Sabellida</taxon>
        <taxon>Siboglinidae</taxon>
        <taxon>Ridgeia</taxon>
    </lineage>
</organism>
<name>A0AAD9UKJ0_RIDPI</name>
<accession>A0AAD9UKJ0</accession>
<dbReference type="InterPro" id="IPR011990">
    <property type="entry name" value="TPR-like_helical_dom_sf"/>
</dbReference>
<dbReference type="GO" id="GO:0072659">
    <property type="term" value="P:protein localization to plasma membrane"/>
    <property type="evidence" value="ECO:0007669"/>
    <property type="project" value="TreeGrafter"/>
</dbReference>
<protein>
    <recommendedName>
        <fullName evidence="3">Tetratricopeptide repeat protein 7 N-terminal domain-containing protein</fullName>
    </recommendedName>
</protein>
<dbReference type="AlphaFoldDB" id="A0AAD9UKJ0"/>
<gene>
    <name evidence="4" type="ORF">NP493_20g07035</name>
</gene>
<dbReference type="SMART" id="SM00028">
    <property type="entry name" value="TPR"/>
    <property type="match status" value="6"/>
</dbReference>
<evidence type="ECO:0000313" key="4">
    <source>
        <dbReference type="EMBL" id="KAK2192924.1"/>
    </source>
</evidence>
<dbReference type="InterPro" id="IPR019734">
    <property type="entry name" value="TPR_rpt"/>
</dbReference>
<evidence type="ECO:0000256" key="2">
    <source>
        <dbReference type="ARBA" id="ARBA00038251"/>
    </source>
</evidence>
<evidence type="ECO:0000259" key="3">
    <source>
        <dbReference type="Pfam" id="PF19440"/>
    </source>
</evidence>
<keyword evidence="5" id="KW-1185">Reference proteome</keyword>
<feature type="domain" description="Tetratricopeptide repeat protein 7 N-terminal" evidence="3">
    <location>
        <begin position="1"/>
        <end position="379"/>
    </location>
</feature>
<comment type="function">
    <text evidence="1">Involved in endocytosis.</text>
</comment>
<evidence type="ECO:0000256" key="1">
    <source>
        <dbReference type="ARBA" id="ARBA00002550"/>
    </source>
</evidence>
<evidence type="ECO:0000313" key="5">
    <source>
        <dbReference type="Proteomes" id="UP001209878"/>
    </source>
</evidence>
<reference evidence="4" key="1">
    <citation type="journal article" date="2023" name="Mol. Biol. Evol.">
        <title>Third-Generation Sequencing Reveals the Adaptive Role of the Epigenome in Three Deep-Sea Polychaetes.</title>
        <authorList>
            <person name="Perez M."/>
            <person name="Aroh O."/>
            <person name="Sun Y."/>
            <person name="Lan Y."/>
            <person name="Juniper S.K."/>
            <person name="Young C.R."/>
            <person name="Angers B."/>
            <person name="Qian P.Y."/>
        </authorList>
    </citation>
    <scope>NUCLEOTIDE SEQUENCE</scope>
    <source>
        <strain evidence="4">R07B-5</strain>
    </source>
</reference>
<dbReference type="Pfam" id="PF19440">
    <property type="entry name" value="TTC7_N"/>
    <property type="match status" value="1"/>
</dbReference>
<dbReference type="Proteomes" id="UP001209878">
    <property type="component" value="Unassembled WGS sequence"/>
</dbReference>
<dbReference type="InterPro" id="IPR051722">
    <property type="entry name" value="Endocytosis_PI4K-reg_protein"/>
</dbReference>
<dbReference type="InterPro" id="IPR045819">
    <property type="entry name" value="TTC7_N"/>
</dbReference>
<dbReference type="FunFam" id="1.25.40.10:FF:000421">
    <property type="entry name" value="Tetratricopeptide repeat domain 7B"/>
    <property type="match status" value="1"/>
</dbReference>
<dbReference type="EMBL" id="JAODUO010000020">
    <property type="protein sequence ID" value="KAK2192924.1"/>
    <property type="molecule type" value="Genomic_DNA"/>
</dbReference>
<comment type="caution">
    <text evidence="4">The sequence shown here is derived from an EMBL/GenBank/DDBJ whole genome shotgun (WGS) entry which is preliminary data.</text>
</comment>
<proteinExistence type="inferred from homology"/>
<dbReference type="Gene3D" id="1.25.40.10">
    <property type="entry name" value="Tetratricopeptide repeat domain"/>
    <property type="match status" value="2"/>
</dbReference>
<comment type="similarity">
    <text evidence="2">Belongs to the YPP1 family.</text>
</comment>
<dbReference type="GO" id="GO:0005886">
    <property type="term" value="C:plasma membrane"/>
    <property type="evidence" value="ECO:0007669"/>
    <property type="project" value="TreeGrafter"/>
</dbReference>
<dbReference type="SUPFAM" id="SSF48452">
    <property type="entry name" value="TPR-like"/>
    <property type="match status" value="2"/>
</dbReference>
<sequence length="837" mass="94129">MATKTKLNRIELEVEKYRAAGNWAKLLDLSKQITSKGSDQDALANFISTEATFERFLLENQPSEKNTTKASSELADIRHRIDTILHSEIKPDYKQDAQCLMAKLFYVIGDYTNSLARLDALNLDKINIESSSNRKMRLIGEAYALKGLCLEKLPPLTNAKDTETREKQVLHCFEMAGDICLLQLQDRQERFFKTPSQSSVTNMSPSGNIWCTADGDPSAVGPFVENAIQRSPILYIRNGEISKGVGRFRDLLQAVEVRGLHGLRQLLARELAEVLLRGMCDATYSPIRVTAKSNSVSPTRKLKPKKYTGDGLFVPKNRDEEVLLLLLISESIAARDVVLNRSQEYTQARQHTLRTTISVYDLLAIVLVRYGQFGMLSETFERAMRFSFEEFHIWYQFGLSLLCSQKYSQAVLVLRECMHLEADNAVVPLLIAKVCYEHLHRWDEGIEASGLAMKCTSDRQLLAKSYVLHGVGFCLKAEDTHLETSRREFHSQALEFFLKAVSLDGSDHLSLFYVALLLALLRQIPEALKYVKKALGLRSDHLQSLQLLALLLTATKSYTQAYDLILTAIAEYPDHFSLLFIRSKLEQELQGVEPALQTCRHMLQMWKSLFEPTLDNEQRGTGLIDKALSNPYSLLHLQFGELSDRDSSSVRAESVAASRIEQALSGVASTMGSSRQPKQGPQQMWSIQTQIWLEIAELYISVDKLDSANACIQEANSIFPISHMVSYMKGRLAEHKEEFNEAKSFYENAVSINPAHVRSLQHLGLVMHMTGNQHVAEKVLRDAVNSDPMCSKSWQFLGDVLLSLGETESASQCLITAVDLEATSPIMPFSTVPKTLQ</sequence>
<dbReference type="PANTHER" id="PTHR23083">
    <property type="entry name" value="TETRATRICOPEPTIDE REPEAT PROTEIN, TPR"/>
    <property type="match status" value="1"/>
</dbReference>
<dbReference type="Pfam" id="PF13181">
    <property type="entry name" value="TPR_8"/>
    <property type="match status" value="2"/>
</dbReference>
<dbReference type="PANTHER" id="PTHR23083:SF464">
    <property type="entry name" value="TETRATRICOPEPTIDE REPEAT DOMAIN 7, ISOFORM A"/>
    <property type="match status" value="1"/>
</dbReference>